<dbReference type="Pfam" id="PF04082">
    <property type="entry name" value="Fungal_trans"/>
    <property type="match status" value="1"/>
</dbReference>
<dbReference type="Proteomes" id="UP000019484">
    <property type="component" value="Unassembled WGS sequence"/>
</dbReference>
<dbReference type="PANTHER" id="PTHR47171">
    <property type="entry name" value="FARA-RELATED"/>
    <property type="match status" value="1"/>
</dbReference>
<evidence type="ECO:0000256" key="1">
    <source>
        <dbReference type="ARBA" id="ARBA00022833"/>
    </source>
</evidence>
<evidence type="ECO:0000256" key="6">
    <source>
        <dbReference type="SAM" id="MobiDB-lite"/>
    </source>
</evidence>
<dbReference type="HOGENOM" id="CLU_746031_0_0_1"/>
<keyword evidence="5" id="KW-0539">Nucleus</keyword>
<dbReference type="SMART" id="SM00906">
    <property type="entry name" value="Fungal_trans"/>
    <property type="match status" value="1"/>
</dbReference>
<evidence type="ECO:0000313" key="8">
    <source>
        <dbReference type="EMBL" id="EXJ93265.1"/>
    </source>
</evidence>
<dbReference type="STRING" id="1182541.W9YU92"/>
<comment type="caution">
    <text evidence="8">The sequence shown here is derived from an EMBL/GenBank/DDBJ whole genome shotgun (WGS) entry which is preliminary data.</text>
</comment>
<name>W9YU92_9EURO</name>
<evidence type="ECO:0000313" key="9">
    <source>
        <dbReference type="Proteomes" id="UP000019484"/>
    </source>
</evidence>
<dbReference type="AlphaFoldDB" id="W9YU92"/>
<reference evidence="8 9" key="1">
    <citation type="submission" date="2013-03" db="EMBL/GenBank/DDBJ databases">
        <title>The Genome Sequence of Capronia coronata CBS 617.96.</title>
        <authorList>
            <consortium name="The Broad Institute Genomics Platform"/>
            <person name="Cuomo C."/>
            <person name="de Hoog S."/>
            <person name="Gorbushina A."/>
            <person name="Walker B."/>
            <person name="Young S.K."/>
            <person name="Zeng Q."/>
            <person name="Gargeya S."/>
            <person name="Fitzgerald M."/>
            <person name="Haas B."/>
            <person name="Abouelleil A."/>
            <person name="Allen A.W."/>
            <person name="Alvarado L."/>
            <person name="Arachchi H.M."/>
            <person name="Berlin A.M."/>
            <person name="Chapman S.B."/>
            <person name="Gainer-Dewar J."/>
            <person name="Goldberg J."/>
            <person name="Griggs A."/>
            <person name="Gujja S."/>
            <person name="Hansen M."/>
            <person name="Howarth C."/>
            <person name="Imamovic A."/>
            <person name="Ireland A."/>
            <person name="Larimer J."/>
            <person name="McCowan C."/>
            <person name="Murphy C."/>
            <person name="Pearson M."/>
            <person name="Poon T.W."/>
            <person name="Priest M."/>
            <person name="Roberts A."/>
            <person name="Saif S."/>
            <person name="Shea T."/>
            <person name="Sisk P."/>
            <person name="Sykes S."/>
            <person name="Wortman J."/>
            <person name="Nusbaum C."/>
            <person name="Birren B."/>
        </authorList>
    </citation>
    <scope>NUCLEOTIDE SEQUENCE [LARGE SCALE GENOMIC DNA]</scope>
    <source>
        <strain evidence="8 9">CBS 617.96</strain>
    </source>
</reference>
<dbReference type="GeneID" id="19156558"/>
<keyword evidence="4" id="KW-0804">Transcription</keyword>
<accession>W9YU92</accession>
<feature type="region of interest" description="Disordered" evidence="6">
    <location>
        <begin position="50"/>
        <end position="96"/>
    </location>
</feature>
<dbReference type="GO" id="GO:0008270">
    <property type="term" value="F:zinc ion binding"/>
    <property type="evidence" value="ECO:0007669"/>
    <property type="project" value="InterPro"/>
</dbReference>
<feature type="compositionally biased region" description="Polar residues" evidence="6">
    <location>
        <begin position="62"/>
        <end position="94"/>
    </location>
</feature>
<dbReference type="GO" id="GO:0006351">
    <property type="term" value="P:DNA-templated transcription"/>
    <property type="evidence" value="ECO:0007669"/>
    <property type="project" value="InterPro"/>
</dbReference>
<evidence type="ECO:0000256" key="3">
    <source>
        <dbReference type="ARBA" id="ARBA00023125"/>
    </source>
</evidence>
<feature type="domain" description="Xylanolytic transcriptional activator regulatory" evidence="7">
    <location>
        <begin position="333"/>
        <end position="404"/>
    </location>
</feature>
<keyword evidence="3" id="KW-0238">DNA-binding</keyword>
<evidence type="ECO:0000256" key="5">
    <source>
        <dbReference type="ARBA" id="ARBA00023242"/>
    </source>
</evidence>
<dbReference type="InterPro" id="IPR007219">
    <property type="entry name" value="XnlR_reg_dom"/>
</dbReference>
<dbReference type="PANTHER" id="PTHR47171:SF1">
    <property type="entry name" value="ZN(II)2CYS6 TRANSCRIPTION FACTOR (EUROFUNG)"/>
    <property type="match status" value="1"/>
</dbReference>
<keyword evidence="1" id="KW-0862">Zinc</keyword>
<keyword evidence="9" id="KW-1185">Reference proteome</keyword>
<evidence type="ECO:0000259" key="7">
    <source>
        <dbReference type="SMART" id="SM00906"/>
    </source>
</evidence>
<dbReference type="EMBL" id="AMWN01000002">
    <property type="protein sequence ID" value="EXJ93265.1"/>
    <property type="molecule type" value="Genomic_DNA"/>
</dbReference>
<dbReference type="OrthoDB" id="4107818at2759"/>
<dbReference type="RefSeq" id="XP_007720759.1">
    <property type="nucleotide sequence ID" value="XM_007722569.1"/>
</dbReference>
<dbReference type="CDD" id="cd12148">
    <property type="entry name" value="fungal_TF_MHR"/>
    <property type="match status" value="1"/>
</dbReference>
<dbReference type="InterPro" id="IPR052073">
    <property type="entry name" value="Amide_Lactam_Regulators"/>
</dbReference>
<gene>
    <name evidence="8" type="ORF">A1O1_01657</name>
</gene>
<evidence type="ECO:0000256" key="2">
    <source>
        <dbReference type="ARBA" id="ARBA00023015"/>
    </source>
</evidence>
<dbReference type="GO" id="GO:0003677">
    <property type="term" value="F:DNA binding"/>
    <property type="evidence" value="ECO:0007669"/>
    <property type="project" value="UniProtKB-KW"/>
</dbReference>
<organism evidence="8 9">
    <name type="scientific">Capronia coronata CBS 617.96</name>
    <dbReference type="NCBI Taxonomy" id="1182541"/>
    <lineage>
        <taxon>Eukaryota</taxon>
        <taxon>Fungi</taxon>
        <taxon>Dikarya</taxon>
        <taxon>Ascomycota</taxon>
        <taxon>Pezizomycotina</taxon>
        <taxon>Eurotiomycetes</taxon>
        <taxon>Chaetothyriomycetidae</taxon>
        <taxon>Chaetothyriales</taxon>
        <taxon>Herpotrichiellaceae</taxon>
        <taxon>Capronia</taxon>
    </lineage>
</organism>
<protein>
    <recommendedName>
        <fullName evidence="7">Xylanolytic transcriptional activator regulatory domain-containing protein</fullName>
    </recommendedName>
</protein>
<keyword evidence="2" id="KW-0805">Transcription regulation</keyword>
<evidence type="ECO:0000256" key="4">
    <source>
        <dbReference type="ARBA" id="ARBA00023163"/>
    </source>
</evidence>
<sequence length="433" mass="48882">MPLASGPLARIASTLEPVTAVSLKLGAQGKPPLVSLILLPPETTSRFDVNVYPNRGPAGRFVTTTLPETPRSQTPSTLSETSSSNPDTQSTPGNAQIDRSVHEVGYGLDLTKLCFSQKHHGPGIVKTAENGESVSLTLNKHKLDRETQDPRTPLYEKHSGFIGESWYASFLLRASNHENDKLRQYIPYEHDQHGQTHEPGGANSGLWQKPVREQLPDDLPPQALRDGLVEAYFTRFHVLYPILNKTEFLLALRDGYVPIVLLRCVLFIASVHCDMNILHRMSFESRADAKDDLFTRARRCLDEHPEETRCLQMMCSFLLHFWFGQPYGIRDPMWWLAIAVRLAESIGMHRSIDKSHMALDTKAHWKRVWWCLYIRDRQVSLSAGTPSLINDLDCDVEELTLEDFPDESEATARYVMAQANLSRIGRGTHFEAV</sequence>
<proteinExistence type="predicted"/>
<dbReference type="eggNOG" id="ENOG502T4QW">
    <property type="taxonomic scope" value="Eukaryota"/>
</dbReference>